<dbReference type="SUPFAM" id="SSF109635">
    <property type="entry name" value="DnaK suppressor protein DksA, alpha-hairpin domain"/>
    <property type="match status" value="1"/>
</dbReference>
<evidence type="ECO:0000313" key="9">
    <source>
        <dbReference type="Proteomes" id="UP000584824"/>
    </source>
</evidence>
<dbReference type="RefSeq" id="WP_183793962.1">
    <property type="nucleotide sequence ID" value="NZ_JACIDU010000015.1"/>
</dbReference>
<feature type="region of interest" description="Disordered" evidence="5">
    <location>
        <begin position="25"/>
        <end position="46"/>
    </location>
</feature>
<accession>A0A7W6K477</accession>
<gene>
    <name evidence="8" type="ORF">GGQ66_003476</name>
</gene>
<dbReference type="PANTHER" id="PTHR33823:SF4">
    <property type="entry name" value="GENERAL STRESS PROTEIN 16O"/>
    <property type="match status" value="1"/>
</dbReference>
<feature type="domain" description="Zinc finger DksA/TraR C4-type" evidence="6">
    <location>
        <begin position="73"/>
        <end position="102"/>
    </location>
</feature>
<sequence length="110" mass="12434">MTANPYEDILRTRQRELYRRLHKIEADFEQPRNPDDDDRATERSNDEVLDELGLVGQEELKAIDAALDRIANGTFGTCTRCGRPISKERLDAVPYAPLCQECVAELRAGG</sequence>
<feature type="domain" description="DnaK suppressor protein-like N-terminal" evidence="7">
    <location>
        <begin position="6"/>
        <end position="70"/>
    </location>
</feature>
<dbReference type="InterPro" id="IPR048487">
    <property type="entry name" value="DksA-like_N"/>
</dbReference>
<evidence type="ECO:0000256" key="3">
    <source>
        <dbReference type="ARBA" id="ARBA00022833"/>
    </source>
</evidence>
<evidence type="ECO:0000256" key="5">
    <source>
        <dbReference type="SAM" id="MobiDB-lite"/>
    </source>
</evidence>
<evidence type="ECO:0000259" key="7">
    <source>
        <dbReference type="Pfam" id="PF21173"/>
    </source>
</evidence>
<dbReference type="AlphaFoldDB" id="A0A7W6K477"/>
<dbReference type="PANTHER" id="PTHR33823">
    <property type="entry name" value="RNA POLYMERASE-BINDING TRANSCRIPTION FACTOR DKSA-RELATED"/>
    <property type="match status" value="1"/>
</dbReference>
<dbReference type="PROSITE" id="PS51128">
    <property type="entry name" value="ZF_DKSA_2"/>
    <property type="match status" value="1"/>
</dbReference>
<name>A0A7W6K477_9HYPH</name>
<dbReference type="Pfam" id="PF01258">
    <property type="entry name" value="zf-dskA_traR"/>
    <property type="match status" value="1"/>
</dbReference>
<dbReference type="SUPFAM" id="SSF57716">
    <property type="entry name" value="Glucocorticoid receptor-like (DNA-binding domain)"/>
    <property type="match status" value="1"/>
</dbReference>
<keyword evidence="2" id="KW-0863">Zinc-finger</keyword>
<evidence type="ECO:0000256" key="2">
    <source>
        <dbReference type="ARBA" id="ARBA00022771"/>
    </source>
</evidence>
<dbReference type="Proteomes" id="UP000584824">
    <property type="component" value="Unassembled WGS sequence"/>
</dbReference>
<dbReference type="InterPro" id="IPR000962">
    <property type="entry name" value="Znf_DskA_TraR"/>
</dbReference>
<evidence type="ECO:0000256" key="4">
    <source>
        <dbReference type="PROSITE-ProRule" id="PRU00510"/>
    </source>
</evidence>
<comment type="caution">
    <text evidence="8">The sequence shown here is derived from an EMBL/GenBank/DDBJ whole genome shotgun (WGS) entry which is preliminary data.</text>
</comment>
<feature type="zinc finger region" description="dksA C4-type" evidence="4">
    <location>
        <begin position="78"/>
        <end position="102"/>
    </location>
</feature>
<dbReference type="GO" id="GO:0008270">
    <property type="term" value="F:zinc ion binding"/>
    <property type="evidence" value="ECO:0007669"/>
    <property type="project" value="UniProtKB-KW"/>
</dbReference>
<dbReference type="Pfam" id="PF21173">
    <property type="entry name" value="DksA-like_N"/>
    <property type="match status" value="1"/>
</dbReference>
<keyword evidence="1" id="KW-0479">Metal-binding</keyword>
<dbReference type="InterPro" id="IPR037187">
    <property type="entry name" value="DnaK_N"/>
</dbReference>
<dbReference type="EMBL" id="JACIDU010000015">
    <property type="protein sequence ID" value="MBB4104894.1"/>
    <property type="molecule type" value="Genomic_DNA"/>
</dbReference>
<evidence type="ECO:0000259" key="6">
    <source>
        <dbReference type="Pfam" id="PF01258"/>
    </source>
</evidence>
<keyword evidence="9" id="KW-1185">Reference proteome</keyword>
<dbReference type="Gene3D" id="1.20.120.910">
    <property type="entry name" value="DksA, coiled-coil domain"/>
    <property type="match status" value="1"/>
</dbReference>
<organism evidence="8 9">
    <name type="scientific">Allorhizobium borbori</name>
    <dbReference type="NCBI Taxonomy" id="485907"/>
    <lineage>
        <taxon>Bacteria</taxon>
        <taxon>Pseudomonadati</taxon>
        <taxon>Pseudomonadota</taxon>
        <taxon>Alphaproteobacteria</taxon>
        <taxon>Hyphomicrobiales</taxon>
        <taxon>Rhizobiaceae</taxon>
        <taxon>Rhizobium/Agrobacterium group</taxon>
        <taxon>Allorhizobium</taxon>
    </lineage>
</organism>
<protein>
    <submittedName>
        <fullName evidence="8">RNA polymerase-binding transcription factor DksA</fullName>
    </submittedName>
</protein>
<reference evidence="8 9" key="1">
    <citation type="submission" date="2020-08" db="EMBL/GenBank/DDBJ databases">
        <title>Genomic Encyclopedia of Type Strains, Phase IV (KMG-IV): sequencing the most valuable type-strain genomes for metagenomic binning, comparative biology and taxonomic classification.</title>
        <authorList>
            <person name="Goeker M."/>
        </authorList>
    </citation>
    <scope>NUCLEOTIDE SEQUENCE [LARGE SCALE GENOMIC DNA]</scope>
    <source>
        <strain evidence="8 9">DSM 26385</strain>
    </source>
</reference>
<proteinExistence type="predicted"/>
<keyword evidence="3" id="KW-0862">Zinc</keyword>
<evidence type="ECO:0000313" key="8">
    <source>
        <dbReference type="EMBL" id="MBB4104894.1"/>
    </source>
</evidence>
<evidence type="ECO:0000256" key="1">
    <source>
        <dbReference type="ARBA" id="ARBA00022723"/>
    </source>
</evidence>